<evidence type="ECO:0000256" key="1">
    <source>
        <dbReference type="SAM" id="MobiDB-lite"/>
    </source>
</evidence>
<organism evidence="2 3">
    <name type="scientific">Rhizophlyctis rosea</name>
    <dbReference type="NCBI Taxonomy" id="64517"/>
    <lineage>
        <taxon>Eukaryota</taxon>
        <taxon>Fungi</taxon>
        <taxon>Fungi incertae sedis</taxon>
        <taxon>Chytridiomycota</taxon>
        <taxon>Chytridiomycota incertae sedis</taxon>
        <taxon>Chytridiomycetes</taxon>
        <taxon>Rhizophlyctidales</taxon>
        <taxon>Rhizophlyctidaceae</taxon>
        <taxon>Rhizophlyctis</taxon>
    </lineage>
</organism>
<evidence type="ECO:0000313" key="3">
    <source>
        <dbReference type="Proteomes" id="UP001212841"/>
    </source>
</evidence>
<protein>
    <submittedName>
        <fullName evidence="2">Uncharacterized protein</fullName>
    </submittedName>
</protein>
<comment type="caution">
    <text evidence="2">The sequence shown here is derived from an EMBL/GenBank/DDBJ whole genome shotgun (WGS) entry which is preliminary data.</text>
</comment>
<gene>
    <name evidence="2" type="ORF">HK097_011028</name>
</gene>
<dbReference type="Proteomes" id="UP001212841">
    <property type="component" value="Unassembled WGS sequence"/>
</dbReference>
<reference evidence="2" key="1">
    <citation type="submission" date="2020-05" db="EMBL/GenBank/DDBJ databases">
        <title>Phylogenomic resolution of chytrid fungi.</title>
        <authorList>
            <person name="Stajich J.E."/>
            <person name="Amses K."/>
            <person name="Simmons R."/>
            <person name="Seto K."/>
            <person name="Myers J."/>
            <person name="Bonds A."/>
            <person name="Quandt C.A."/>
            <person name="Barry K."/>
            <person name="Liu P."/>
            <person name="Grigoriev I."/>
            <person name="Longcore J.E."/>
            <person name="James T.Y."/>
        </authorList>
    </citation>
    <scope>NUCLEOTIDE SEQUENCE</scope>
    <source>
        <strain evidence="2">JEL0318</strain>
    </source>
</reference>
<accession>A0AAD5X3C8</accession>
<keyword evidence="3" id="KW-1185">Reference proteome</keyword>
<sequence length="336" mass="39268">MKTRSRSTQTEPPMETLRNILQNRWPLNEVNRYAPTEEQCKELDRLNGRVAGERVMPTEAEGWRDCVAEHLEDQLFFQVRNENGGLQRKKDAFVRARVLVDFLEEGNFKRVTFLDGHGRFTFALLTILLENRTMRRRLRRKKLQLVVIDKNIVVHRWHRQFFPTDAVLCKEGDIYRSKVEDGDFLYFNFCRIGGEEGQKKFASFVRKHQAALPQILLSMSNRGIEYNAHYIPTTIQNQLRNYEITRKTDGKMFITLNLTRQTEAPAPGGEPDPDPQAQEEHESLPDFQTLKSMNMINIRKFAKNKNLKVKLNVGGRSGRTKLEIINDVWQALKQHI</sequence>
<proteinExistence type="predicted"/>
<dbReference type="EMBL" id="JADGJD010000874">
    <property type="protein sequence ID" value="KAJ3047944.1"/>
    <property type="molecule type" value="Genomic_DNA"/>
</dbReference>
<feature type="region of interest" description="Disordered" evidence="1">
    <location>
        <begin position="262"/>
        <end position="284"/>
    </location>
</feature>
<name>A0AAD5X3C8_9FUNG</name>
<evidence type="ECO:0000313" key="2">
    <source>
        <dbReference type="EMBL" id="KAJ3047944.1"/>
    </source>
</evidence>
<dbReference type="AlphaFoldDB" id="A0AAD5X3C8"/>